<keyword evidence="2" id="KW-0812">Transmembrane</keyword>
<evidence type="ECO:0000259" key="3">
    <source>
        <dbReference type="PROSITE" id="PS51746"/>
    </source>
</evidence>
<proteinExistence type="predicted"/>
<feature type="region of interest" description="Disordered" evidence="1">
    <location>
        <begin position="421"/>
        <end position="463"/>
    </location>
</feature>
<dbReference type="STRING" id="1193181.BN10_1200004"/>
<sequence length="463" mass="48857">MPIAFNYAARSDVGMVRTNNEDSGYAGPHLLAMADGMGGHAGGDVASSTIIGALADLDDQAFSGAEATDALLARIALANAQLGDRVKEDPSLRGMGTTLIALLRSRDKLVLTHIGDSRAFLVRDGVVTQITKDHSFVQNLVDEGRITAEEAQTHPQRSLVTKVLTGQPDDEPDVVVRQAIPGDRYLIASDGLTDYVARDTIDEVLLGERKPVDACERLVALALRAGAPDNVTVVIGDVVDLRVGPVPTDVPTVVGAAAATRKGTRPIPVTPAEKAAALTKEATGSDAGSEDVELAEEGPPTRRGRTLRILGALAVAVIVLAGGLYAGWLWTQSQYWVGVDQNRVVLNRGIDQHLGPVSLSRIERRTDIAATALPDIYRVRLAGGVEFDNRADADALLRSLAVQARACEWFRDQLQTCRSVTDDWTQPTPSPSPSPSPNDSASPGPSPSASPTTSPTTAPIPST</sequence>
<evidence type="ECO:0000313" key="4">
    <source>
        <dbReference type="EMBL" id="CCH68851.1"/>
    </source>
</evidence>
<feature type="transmembrane region" description="Helical" evidence="2">
    <location>
        <begin position="309"/>
        <end position="330"/>
    </location>
</feature>
<dbReference type="OrthoDB" id="9801841at2"/>
<dbReference type="Gene3D" id="3.60.40.10">
    <property type="entry name" value="PPM-type phosphatase domain"/>
    <property type="match status" value="1"/>
</dbReference>
<dbReference type="PANTHER" id="PTHR13832:SF827">
    <property type="entry name" value="PROTEIN PHOSPHATASE 1L"/>
    <property type="match status" value="1"/>
</dbReference>
<dbReference type="eggNOG" id="COG0631">
    <property type="taxonomic scope" value="Bacteria"/>
</dbReference>
<dbReference type="InterPro" id="IPR015655">
    <property type="entry name" value="PP2C"/>
</dbReference>
<evidence type="ECO:0000256" key="2">
    <source>
        <dbReference type="SAM" id="Phobius"/>
    </source>
</evidence>
<dbReference type="SUPFAM" id="SSF81606">
    <property type="entry name" value="PP2C-like"/>
    <property type="match status" value="1"/>
</dbReference>
<dbReference type="EMBL" id="CAIZ01000025">
    <property type="protein sequence ID" value="CCH68851.1"/>
    <property type="molecule type" value="Genomic_DNA"/>
</dbReference>
<protein>
    <submittedName>
        <fullName evidence="4">Putative magnesium or manganese-dependent protein phosphatase</fullName>
    </submittedName>
</protein>
<dbReference type="SMART" id="SM00331">
    <property type="entry name" value="PP2C_SIG"/>
    <property type="match status" value="1"/>
</dbReference>
<dbReference type="GO" id="GO:0004722">
    <property type="term" value="F:protein serine/threonine phosphatase activity"/>
    <property type="evidence" value="ECO:0007669"/>
    <property type="project" value="InterPro"/>
</dbReference>
<dbReference type="CDD" id="cd00143">
    <property type="entry name" value="PP2Cc"/>
    <property type="match status" value="1"/>
</dbReference>
<dbReference type="Pfam" id="PF00481">
    <property type="entry name" value="PP2C"/>
    <property type="match status" value="1"/>
</dbReference>
<reference evidence="4 5" key="1">
    <citation type="journal article" date="2013" name="ISME J.">
        <title>A metabolic model for members of the genus Tetrasphaera involved in enhanced biological phosphorus removal.</title>
        <authorList>
            <person name="Kristiansen R."/>
            <person name="Nguyen H.T.T."/>
            <person name="Saunders A.M."/>
            <person name="Nielsen J.L."/>
            <person name="Wimmer R."/>
            <person name="Le V.Q."/>
            <person name="McIlroy S.J."/>
            <person name="Petrovski S."/>
            <person name="Seviour R.J."/>
            <person name="Calteau A."/>
            <person name="Nielsen K.L."/>
            <person name="Nielsen P.H."/>
        </authorList>
    </citation>
    <scope>NUCLEOTIDE SEQUENCE [LARGE SCALE GENOMIC DNA]</scope>
    <source>
        <strain evidence="4 5">Lp2</strain>
    </source>
</reference>
<dbReference type="PROSITE" id="PS51746">
    <property type="entry name" value="PPM_2"/>
    <property type="match status" value="1"/>
</dbReference>
<dbReference type="SMART" id="SM00332">
    <property type="entry name" value="PP2Cc"/>
    <property type="match status" value="1"/>
</dbReference>
<dbReference type="InterPro" id="IPR036457">
    <property type="entry name" value="PPM-type-like_dom_sf"/>
</dbReference>
<evidence type="ECO:0000256" key="1">
    <source>
        <dbReference type="SAM" id="MobiDB-lite"/>
    </source>
</evidence>
<name>N0DZK6_9MICO</name>
<keyword evidence="5" id="KW-1185">Reference proteome</keyword>
<gene>
    <name evidence="4" type="ORF">BN10_1200004</name>
</gene>
<comment type="caution">
    <text evidence="4">The sequence shown here is derived from an EMBL/GenBank/DDBJ whole genome shotgun (WGS) entry which is preliminary data.</text>
</comment>
<feature type="region of interest" description="Disordered" evidence="1">
    <location>
        <begin position="279"/>
        <end position="300"/>
    </location>
</feature>
<keyword evidence="2" id="KW-1133">Transmembrane helix</keyword>
<keyword evidence="2" id="KW-0472">Membrane</keyword>
<dbReference type="HOGENOM" id="CLU_025431_1_1_11"/>
<feature type="compositionally biased region" description="Low complexity" evidence="1">
    <location>
        <begin position="437"/>
        <end position="463"/>
    </location>
</feature>
<dbReference type="InterPro" id="IPR001932">
    <property type="entry name" value="PPM-type_phosphatase-like_dom"/>
</dbReference>
<dbReference type="AlphaFoldDB" id="N0DZK6"/>
<dbReference type="Proteomes" id="UP000013167">
    <property type="component" value="Unassembled WGS sequence"/>
</dbReference>
<feature type="domain" description="PPM-type phosphatase" evidence="3">
    <location>
        <begin position="6"/>
        <end position="238"/>
    </location>
</feature>
<organism evidence="4 5">
    <name type="scientific">Phycicoccus elongatus Lp2</name>
    <dbReference type="NCBI Taxonomy" id="1193181"/>
    <lineage>
        <taxon>Bacteria</taxon>
        <taxon>Bacillati</taxon>
        <taxon>Actinomycetota</taxon>
        <taxon>Actinomycetes</taxon>
        <taxon>Micrococcales</taxon>
        <taxon>Intrasporangiaceae</taxon>
        <taxon>Phycicoccus</taxon>
    </lineage>
</organism>
<dbReference type="PANTHER" id="PTHR13832">
    <property type="entry name" value="PROTEIN PHOSPHATASE 2C"/>
    <property type="match status" value="1"/>
</dbReference>
<accession>N0DZK6</accession>
<dbReference type="RefSeq" id="WP_010851706.1">
    <property type="nucleotide sequence ID" value="NZ_HF570956.1"/>
</dbReference>
<evidence type="ECO:0000313" key="5">
    <source>
        <dbReference type="Proteomes" id="UP000013167"/>
    </source>
</evidence>